<dbReference type="STRING" id="1069536.SINU_04290"/>
<dbReference type="NCBIfam" id="TIGR02937">
    <property type="entry name" value="sigma70-ECF"/>
    <property type="match status" value="1"/>
</dbReference>
<evidence type="ECO:0000313" key="7">
    <source>
        <dbReference type="Proteomes" id="UP000035553"/>
    </source>
</evidence>
<dbReference type="Gene3D" id="1.20.140.160">
    <property type="match status" value="1"/>
</dbReference>
<evidence type="ECO:0000256" key="3">
    <source>
        <dbReference type="ARBA" id="ARBA00023125"/>
    </source>
</evidence>
<keyword evidence="7" id="KW-1185">Reference proteome</keyword>
<evidence type="ECO:0000256" key="2">
    <source>
        <dbReference type="ARBA" id="ARBA00023082"/>
    </source>
</evidence>
<keyword evidence="2" id="KW-0731">Sigma factor</keyword>
<organism evidence="6 7">
    <name type="scientific">Sporolactobacillus inulinus CASD</name>
    <dbReference type="NCBI Taxonomy" id="1069536"/>
    <lineage>
        <taxon>Bacteria</taxon>
        <taxon>Bacillati</taxon>
        <taxon>Bacillota</taxon>
        <taxon>Bacilli</taxon>
        <taxon>Bacillales</taxon>
        <taxon>Sporolactobacillaceae</taxon>
        <taxon>Sporolactobacillus</taxon>
    </lineage>
</organism>
<dbReference type="InterPro" id="IPR007627">
    <property type="entry name" value="RNA_pol_sigma70_r2"/>
</dbReference>
<dbReference type="AlphaFoldDB" id="A0A0U1QQU2"/>
<evidence type="ECO:0000256" key="1">
    <source>
        <dbReference type="ARBA" id="ARBA00023015"/>
    </source>
</evidence>
<dbReference type="Gene3D" id="1.20.120.1810">
    <property type="match status" value="1"/>
</dbReference>
<dbReference type="InterPro" id="IPR007624">
    <property type="entry name" value="RNA_pol_sigma70_r3"/>
</dbReference>
<gene>
    <name evidence="6" type="ORF">SINU_04290</name>
</gene>
<name>A0A0U1QQU2_9BACL</name>
<keyword evidence="3" id="KW-0238">DNA-binding</keyword>
<dbReference type="RefSeq" id="WP_010025893.1">
    <property type="nucleotide sequence ID" value="NZ_AFVQ02000051.1"/>
</dbReference>
<dbReference type="GO" id="GO:0016987">
    <property type="term" value="F:sigma factor activity"/>
    <property type="evidence" value="ECO:0007669"/>
    <property type="project" value="UniProtKB-KW"/>
</dbReference>
<dbReference type="OrthoDB" id="9809557at2"/>
<dbReference type="NCBIfam" id="TIGR02980">
    <property type="entry name" value="SigBFG"/>
    <property type="match status" value="1"/>
</dbReference>
<evidence type="ECO:0000256" key="4">
    <source>
        <dbReference type="ARBA" id="ARBA00023163"/>
    </source>
</evidence>
<feature type="domain" description="RNA polymerase sigma-70" evidence="5">
    <location>
        <begin position="220"/>
        <end position="246"/>
    </location>
</feature>
<dbReference type="CDD" id="cd06171">
    <property type="entry name" value="Sigma70_r4"/>
    <property type="match status" value="1"/>
</dbReference>
<dbReference type="GO" id="GO:0006352">
    <property type="term" value="P:DNA-templated transcription initiation"/>
    <property type="evidence" value="ECO:0007669"/>
    <property type="project" value="InterPro"/>
</dbReference>
<evidence type="ECO:0000259" key="5">
    <source>
        <dbReference type="PROSITE" id="PS00716"/>
    </source>
</evidence>
<reference evidence="6 7" key="1">
    <citation type="journal article" date="2011" name="J. Bacteriol.">
        <title>Draft genome sequence of Sporolactobacillus inulinus strain CASD, an efficient D-lactic acid-producing bacterium with high-concentration lactate tolerance capability.</title>
        <authorList>
            <person name="Yu B."/>
            <person name="Su F."/>
            <person name="Wang L."/>
            <person name="Xu K."/>
            <person name="Zhao B."/>
            <person name="Xu P."/>
        </authorList>
    </citation>
    <scope>NUCLEOTIDE SEQUENCE [LARGE SCALE GENOMIC DNA]</scope>
    <source>
        <strain evidence="6 7">CASD</strain>
    </source>
</reference>
<dbReference type="InterPro" id="IPR014284">
    <property type="entry name" value="RNA_pol_sigma-70_dom"/>
</dbReference>
<keyword evidence="1" id="KW-0805">Transcription regulation</keyword>
<dbReference type="Pfam" id="PF04545">
    <property type="entry name" value="Sigma70_r4"/>
    <property type="match status" value="1"/>
</dbReference>
<dbReference type="PANTHER" id="PTHR30385:SF4">
    <property type="entry name" value="RNA POLYMERASE SIGMA-E FACTOR"/>
    <property type="match status" value="1"/>
</dbReference>
<dbReference type="PRINTS" id="PR00046">
    <property type="entry name" value="SIGMA70FCT"/>
</dbReference>
<protein>
    <submittedName>
        <fullName evidence="6">RNA polymerase sigma factor SigB</fullName>
    </submittedName>
</protein>
<keyword evidence="4" id="KW-0804">Transcription</keyword>
<comment type="caution">
    <text evidence="6">The sequence shown here is derived from an EMBL/GenBank/DDBJ whole genome shotgun (WGS) entry which is preliminary data.</text>
</comment>
<evidence type="ECO:0000313" key="6">
    <source>
        <dbReference type="EMBL" id="KLI03185.1"/>
    </source>
</evidence>
<dbReference type="GO" id="GO:0003677">
    <property type="term" value="F:DNA binding"/>
    <property type="evidence" value="ECO:0007669"/>
    <property type="project" value="UniProtKB-KW"/>
</dbReference>
<dbReference type="PROSITE" id="PS00716">
    <property type="entry name" value="SIGMA70_2"/>
    <property type="match status" value="1"/>
</dbReference>
<dbReference type="PANTHER" id="PTHR30385">
    <property type="entry name" value="SIGMA FACTOR F FLAGELLAR"/>
    <property type="match status" value="1"/>
</dbReference>
<dbReference type="Pfam" id="PF04539">
    <property type="entry name" value="Sigma70_r3"/>
    <property type="match status" value="1"/>
</dbReference>
<proteinExistence type="predicted"/>
<sequence>MPTKSQQRTEIQKMIVDYQNNPDDEHLQTMIISNYERLVGALAAKFAKNSDVREDLYQVGMMGLIAAMKRFDPSVGGSFESFAIPTIIGEIKRYIRDKTWSVHVPRRVKELSPKIRKATEQLTRELQRSPRIDEIADAVGESEEVVLETLEMAQGYHALSVDSKIDGDAEGSAVTLLDIVGKPEQGYEHVHKKLILREAFQFLTQRERDILTCTYFENLSQKETGERLGISQMHVSRLQRNALCKLRTILPHKEEIGLSSHK</sequence>
<dbReference type="EMBL" id="AFVQ02000051">
    <property type="protein sequence ID" value="KLI03185.1"/>
    <property type="molecule type" value="Genomic_DNA"/>
</dbReference>
<dbReference type="SUPFAM" id="SSF88946">
    <property type="entry name" value="Sigma2 domain of RNA polymerase sigma factors"/>
    <property type="match status" value="1"/>
</dbReference>
<dbReference type="InterPro" id="IPR000943">
    <property type="entry name" value="RNA_pol_sigma70"/>
</dbReference>
<dbReference type="InterPro" id="IPR007630">
    <property type="entry name" value="RNA_pol_sigma70_r4"/>
</dbReference>
<dbReference type="InterPro" id="IPR014288">
    <property type="entry name" value="RNA_pol_sigma-B"/>
</dbReference>
<dbReference type="Proteomes" id="UP000035553">
    <property type="component" value="Unassembled WGS sequence"/>
</dbReference>
<accession>A0A0U1QQU2</accession>
<dbReference type="InterPro" id="IPR013325">
    <property type="entry name" value="RNA_pol_sigma_r2"/>
</dbReference>
<dbReference type="SUPFAM" id="SSF88659">
    <property type="entry name" value="Sigma3 and sigma4 domains of RNA polymerase sigma factors"/>
    <property type="match status" value="2"/>
</dbReference>
<dbReference type="InterPro" id="IPR014322">
    <property type="entry name" value="RNA_pol_sigma-B/F/G"/>
</dbReference>
<dbReference type="Pfam" id="PF04542">
    <property type="entry name" value="Sigma70_r2"/>
    <property type="match status" value="1"/>
</dbReference>
<dbReference type="NCBIfam" id="TIGR02941">
    <property type="entry name" value="Sigma_B"/>
    <property type="match status" value="1"/>
</dbReference>
<dbReference type="InterPro" id="IPR013324">
    <property type="entry name" value="RNA_pol_sigma_r3/r4-like"/>
</dbReference>